<dbReference type="KEGG" id="fll:EI427_01735"/>
<dbReference type="OrthoDB" id="978360at2"/>
<evidence type="ECO:0000259" key="2">
    <source>
        <dbReference type="Pfam" id="PF02342"/>
    </source>
</evidence>
<dbReference type="Gene3D" id="2.60.60.30">
    <property type="entry name" value="sav2460 like domains"/>
    <property type="match status" value="1"/>
</dbReference>
<sequence length="207" mass="23350">MNTSLTKKSGISLSKGSKISLMKKDGNKLDFLRVGVNWGAIQGKALFGLINHKVNVDLDASISAFDKEMNEIYTVYYNELTSPDGAVTHTGDDLEGDDGEDDGLDNETIQIHLDEVQPDIDQIFLYLNSYKKQDFATIPFSEVRMYTKNEILATFNLSSDQEFSGYVSMIMGRLYKLDGNWKFEALGEPIRSRDIEGTIKYLQIKYS</sequence>
<dbReference type="PANTHER" id="PTHR32097">
    <property type="entry name" value="CAMP-BINDING PROTEIN 1-RELATED"/>
    <property type="match status" value="1"/>
</dbReference>
<proteinExistence type="predicted"/>
<dbReference type="RefSeq" id="WP_126610955.1">
    <property type="nucleotide sequence ID" value="NZ_CP034562.1"/>
</dbReference>
<dbReference type="PANTHER" id="PTHR32097:SF17">
    <property type="entry name" value="CAMP-BINDING PROTEIN 1-RELATED"/>
    <property type="match status" value="1"/>
</dbReference>
<reference evidence="3 4" key="1">
    <citation type="submission" date="2018-12" db="EMBL/GenBank/DDBJ databases">
        <title>Flammeovirga pectinis sp. nov., isolated from the gut of the Korean scallop, Patinopecten yessoensis.</title>
        <authorList>
            <person name="Bae J.-W."/>
            <person name="Jeong Y.-S."/>
            <person name="Kang W."/>
        </authorList>
    </citation>
    <scope>NUCLEOTIDE SEQUENCE [LARGE SCALE GENOMIC DNA]</scope>
    <source>
        <strain evidence="3 4">L12M1</strain>
    </source>
</reference>
<gene>
    <name evidence="3" type="ORF">EI427_01735</name>
</gene>
<evidence type="ECO:0000313" key="4">
    <source>
        <dbReference type="Proteomes" id="UP000267268"/>
    </source>
</evidence>
<dbReference type="InterPro" id="IPR051324">
    <property type="entry name" value="Stress/Tellurium_Resist"/>
</dbReference>
<dbReference type="CDD" id="cd06974">
    <property type="entry name" value="TerD_like"/>
    <property type="match status" value="1"/>
</dbReference>
<protein>
    <submittedName>
        <fullName evidence="3">TerD family protein</fullName>
    </submittedName>
</protein>
<dbReference type="EMBL" id="CP034562">
    <property type="protein sequence ID" value="AZQ60980.1"/>
    <property type="molecule type" value="Genomic_DNA"/>
</dbReference>
<accession>A0A3S9NYD3</accession>
<name>A0A3S9NYD3_9BACT</name>
<organism evidence="3 4">
    <name type="scientific">Flammeovirga pectinis</name>
    <dbReference type="NCBI Taxonomy" id="2494373"/>
    <lineage>
        <taxon>Bacteria</taxon>
        <taxon>Pseudomonadati</taxon>
        <taxon>Bacteroidota</taxon>
        <taxon>Cytophagia</taxon>
        <taxon>Cytophagales</taxon>
        <taxon>Flammeovirgaceae</taxon>
        <taxon>Flammeovirga</taxon>
    </lineage>
</organism>
<dbReference type="AlphaFoldDB" id="A0A3S9NYD3"/>
<dbReference type="Proteomes" id="UP000267268">
    <property type="component" value="Chromosome 1"/>
</dbReference>
<keyword evidence="1" id="KW-0778">Tellurium resistance</keyword>
<dbReference type="GO" id="GO:0046690">
    <property type="term" value="P:response to tellurium ion"/>
    <property type="evidence" value="ECO:0007669"/>
    <property type="project" value="UniProtKB-KW"/>
</dbReference>
<dbReference type="Pfam" id="PF02342">
    <property type="entry name" value="TerD"/>
    <property type="match status" value="1"/>
</dbReference>
<keyword evidence="4" id="KW-1185">Reference proteome</keyword>
<evidence type="ECO:0000256" key="1">
    <source>
        <dbReference type="ARBA" id="ARBA00022686"/>
    </source>
</evidence>
<evidence type="ECO:0000313" key="3">
    <source>
        <dbReference type="EMBL" id="AZQ60980.1"/>
    </source>
</evidence>
<feature type="domain" description="TerD" evidence="2">
    <location>
        <begin position="11"/>
        <end position="191"/>
    </location>
</feature>
<dbReference type="InterPro" id="IPR003325">
    <property type="entry name" value="TerD"/>
</dbReference>